<dbReference type="EMBL" id="KZ308572">
    <property type="protein sequence ID" value="KAG8231748.1"/>
    <property type="molecule type" value="Genomic_DNA"/>
</dbReference>
<feature type="compositionally biased region" description="Polar residues" evidence="5">
    <location>
        <begin position="591"/>
        <end position="600"/>
    </location>
</feature>
<keyword evidence="2 6" id="KW-0812">Transmembrane</keyword>
<feature type="transmembrane region" description="Helical" evidence="6">
    <location>
        <begin position="437"/>
        <end position="462"/>
    </location>
</feature>
<protein>
    <recommendedName>
        <fullName evidence="7">Major facilitator superfamily (MFS) profile domain-containing protein</fullName>
    </recommendedName>
</protein>
<comment type="caution">
    <text evidence="8">The sequence shown here is derived from an EMBL/GenBank/DDBJ whole genome shotgun (WGS) entry which is preliminary data.</text>
</comment>
<sequence>MYEKIGDRDLAENKRKMWLKKRDPVDGESSSEPSTLKIAFIQVLATIVANFPAISPGMSLGFSAIALPQMLREASLDTEQSSWIASVASVTTPIGCLLAGALCEKLGRRGALLAVNIPCFIGWLLIAFVPQTTSPGGILGGGGSAPMALLYTGRALTGLATGMSSAPGPIMVGEISSPKLRGMLVCWNSVAISLGVLLVYMLGAFLPWRLVAGLSASFPVLSAILLMTMPESPVWLLTKGRVDEARRALTFYRAGHVAVANAEFAEALGAAAARSRENCRRPSAMSTLSTSFSSYSHSFLAAMMRPEVYKPLIIMNGFFLFQQFSGTFVVVFYAVEIVKEAGIVGIDPFLATVFIGLVRLLVCIGVSLGMRKHGRRPPAIISGAGMTVTMAALAIYLTVKRSSQQPAEEDPLLILGNNTNTSESFETKGTGSAADSWLPAVALLGYIGLGTIGFLTLPWAMLGEVFPSSVRGPASGATSAIAYFLSFASIKAYPGLKSAIGSHGVFFVFGVFSLLGTMFVAAWLPETHGRTLSGIEKDFAEGSCWQLCRRKKVNRRPENLRTPTDSANTTANMLSPREMVSVVMDHDVNNDENGFESTNLRTDEPAEDERNKLTV</sequence>
<feature type="domain" description="Major facilitator superfamily (MFS) profile" evidence="7">
    <location>
        <begin position="45"/>
        <end position="528"/>
    </location>
</feature>
<evidence type="ECO:0000256" key="6">
    <source>
        <dbReference type="SAM" id="Phobius"/>
    </source>
</evidence>
<evidence type="ECO:0000256" key="3">
    <source>
        <dbReference type="ARBA" id="ARBA00022989"/>
    </source>
</evidence>
<feature type="transmembrane region" description="Helical" evidence="6">
    <location>
        <begin position="313"/>
        <end position="335"/>
    </location>
</feature>
<dbReference type="GO" id="GO:0022857">
    <property type="term" value="F:transmembrane transporter activity"/>
    <property type="evidence" value="ECO:0007669"/>
    <property type="project" value="InterPro"/>
</dbReference>
<accession>A0A8K0KG76</accession>
<dbReference type="AlphaFoldDB" id="A0A8K0KG76"/>
<reference evidence="8" key="2">
    <citation type="submission" date="2017-10" db="EMBL/GenBank/DDBJ databases">
        <title>Ladona fulva Genome sequencing and assembly.</title>
        <authorList>
            <person name="Murali S."/>
            <person name="Richards S."/>
            <person name="Bandaranaike D."/>
            <person name="Bellair M."/>
            <person name="Blankenburg K."/>
            <person name="Chao H."/>
            <person name="Dinh H."/>
            <person name="Doddapaneni H."/>
            <person name="Dugan-Rocha S."/>
            <person name="Elkadiri S."/>
            <person name="Gnanaolivu R."/>
            <person name="Hernandez B."/>
            <person name="Skinner E."/>
            <person name="Javaid M."/>
            <person name="Lee S."/>
            <person name="Li M."/>
            <person name="Ming W."/>
            <person name="Munidasa M."/>
            <person name="Muniz J."/>
            <person name="Nguyen L."/>
            <person name="Hughes D."/>
            <person name="Osuji N."/>
            <person name="Pu L.-L."/>
            <person name="Puazo M."/>
            <person name="Qu C."/>
            <person name="Quiroz J."/>
            <person name="Raj R."/>
            <person name="Weissenberger G."/>
            <person name="Xin Y."/>
            <person name="Zou X."/>
            <person name="Han Y."/>
            <person name="Worley K."/>
            <person name="Muzny D."/>
            <person name="Gibbs R."/>
        </authorList>
    </citation>
    <scope>NUCLEOTIDE SEQUENCE</scope>
    <source>
        <strain evidence="8">Sampled in the wild</strain>
    </source>
</reference>
<feature type="transmembrane region" description="Helical" evidence="6">
    <location>
        <begin position="474"/>
        <end position="493"/>
    </location>
</feature>
<name>A0A8K0KG76_LADFU</name>
<comment type="subcellular location">
    <subcellularLocation>
        <location evidence="1">Membrane</location>
        <topology evidence="1">Multi-pass membrane protein</topology>
    </subcellularLocation>
</comment>
<dbReference type="PRINTS" id="PR00171">
    <property type="entry name" value="SUGRTRNSPORT"/>
</dbReference>
<dbReference type="GO" id="GO:0016020">
    <property type="term" value="C:membrane"/>
    <property type="evidence" value="ECO:0007669"/>
    <property type="project" value="UniProtKB-SubCell"/>
</dbReference>
<dbReference type="PROSITE" id="PS50850">
    <property type="entry name" value="MFS"/>
    <property type="match status" value="1"/>
</dbReference>
<dbReference type="Proteomes" id="UP000792457">
    <property type="component" value="Unassembled WGS sequence"/>
</dbReference>
<dbReference type="FunFam" id="1.20.1250.20:FF:000249">
    <property type="entry name" value="facilitated trehalose transporter Tret1"/>
    <property type="match status" value="1"/>
</dbReference>
<feature type="transmembrane region" description="Helical" evidence="6">
    <location>
        <begin position="110"/>
        <end position="129"/>
    </location>
</feature>
<dbReference type="InterPro" id="IPR003663">
    <property type="entry name" value="Sugar/inositol_transpt"/>
</dbReference>
<feature type="transmembrane region" description="Helical" evidence="6">
    <location>
        <begin position="184"/>
        <end position="202"/>
    </location>
</feature>
<evidence type="ECO:0000256" key="4">
    <source>
        <dbReference type="ARBA" id="ARBA00023136"/>
    </source>
</evidence>
<evidence type="ECO:0000256" key="2">
    <source>
        <dbReference type="ARBA" id="ARBA00022692"/>
    </source>
</evidence>
<dbReference type="SUPFAM" id="SSF103473">
    <property type="entry name" value="MFS general substrate transporter"/>
    <property type="match status" value="1"/>
</dbReference>
<dbReference type="OrthoDB" id="6612291at2759"/>
<gene>
    <name evidence="8" type="ORF">J437_LFUL012026</name>
</gene>
<dbReference type="Pfam" id="PF00083">
    <property type="entry name" value="Sugar_tr"/>
    <property type="match status" value="1"/>
</dbReference>
<dbReference type="Gene3D" id="1.20.1250.20">
    <property type="entry name" value="MFS general substrate transporter like domains"/>
    <property type="match status" value="1"/>
</dbReference>
<keyword evidence="4 6" id="KW-0472">Membrane</keyword>
<keyword evidence="9" id="KW-1185">Reference proteome</keyword>
<dbReference type="InterPro" id="IPR005828">
    <property type="entry name" value="MFS_sugar_transport-like"/>
</dbReference>
<dbReference type="InterPro" id="IPR036259">
    <property type="entry name" value="MFS_trans_sf"/>
</dbReference>
<dbReference type="PANTHER" id="PTHR48021">
    <property type="match status" value="1"/>
</dbReference>
<feature type="transmembrane region" description="Helical" evidence="6">
    <location>
        <begin position="38"/>
        <end position="62"/>
    </location>
</feature>
<feature type="transmembrane region" description="Helical" evidence="6">
    <location>
        <begin position="82"/>
        <end position="103"/>
    </location>
</feature>
<reference evidence="8" key="1">
    <citation type="submission" date="2013-04" db="EMBL/GenBank/DDBJ databases">
        <authorList>
            <person name="Qu J."/>
            <person name="Murali S.C."/>
            <person name="Bandaranaike D."/>
            <person name="Bellair M."/>
            <person name="Blankenburg K."/>
            <person name="Chao H."/>
            <person name="Dinh H."/>
            <person name="Doddapaneni H."/>
            <person name="Downs B."/>
            <person name="Dugan-Rocha S."/>
            <person name="Elkadiri S."/>
            <person name="Gnanaolivu R.D."/>
            <person name="Hernandez B."/>
            <person name="Javaid M."/>
            <person name="Jayaseelan J.C."/>
            <person name="Lee S."/>
            <person name="Li M."/>
            <person name="Ming W."/>
            <person name="Munidasa M."/>
            <person name="Muniz J."/>
            <person name="Nguyen L."/>
            <person name="Ongeri F."/>
            <person name="Osuji N."/>
            <person name="Pu L.-L."/>
            <person name="Puazo M."/>
            <person name="Qu C."/>
            <person name="Quiroz J."/>
            <person name="Raj R."/>
            <person name="Weissenberger G."/>
            <person name="Xin Y."/>
            <person name="Zou X."/>
            <person name="Han Y."/>
            <person name="Richards S."/>
            <person name="Worley K."/>
            <person name="Muzny D."/>
            <person name="Gibbs R."/>
        </authorList>
    </citation>
    <scope>NUCLEOTIDE SEQUENCE</scope>
    <source>
        <strain evidence="8">Sampled in the wild</strain>
    </source>
</reference>
<feature type="region of interest" description="Disordered" evidence="5">
    <location>
        <begin position="591"/>
        <end position="615"/>
    </location>
</feature>
<evidence type="ECO:0000259" key="7">
    <source>
        <dbReference type="PROSITE" id="PS50850"/>
    </source>
</evidence>
<evidence type="ECO:0000256" key="5">
    <source>
        <dbReference type="SAM" id="MobiDB-lite"/>
    </source>
</evidence>
<feature type="compositionally biased region" description="Basic and acidic residues" evidence="5">
    <location>
        <begin position="601"/>
        <end position="615"/>
    </location>
</feature>
<feature type="transmembrane region" description="Helical" evidence="6">
    <location>
        <begin position="208"/>
        <end position="229"/>
    </location>
</feature>
<dbReference type="InterPro" id="IPR050549">
    <property type="entry name" value="MFS_Trehalose_Transporter"/>
</dbReference>
<evidence type="ECO:0000313" key="9">
    <source>
        <dbReference type="Proteomes" id="UP000792457"/>
    </source>
</evidence>
<dbReference type="PANTHER" id="PTHR48021:SF1">
    <property type="entry name" value="GH07001P-RELATED"/>
    <property type="match status" value="1"/>
</dbReference>
<keyword evidence="3 6" id="KW-1133">Transmembrane helix</keyword>
<dbReference type="InterPro" id="IPR020846">
    <property type="entry name" value="MFS_dom"/>
</dbReference>
<feature type="transmembrane region" description="Helical" evidence="6">
    <location>
        <begin position="341"/>
        <end position="368"/>
    </location>
</feature>
<organism evidence="8 9">
    <name type="scientific">Ladona fulva</name>
    <name type="common">Scarce chaser dragonfly</name>
    <name type="synonym">Libellula fulva</name>
    <dbReference type="NCBI Taxonomy" id="123851"/>
    <lineage>
        <taxon>Eukaryota</taxon>
        <taxon>Metazoa</taxon>
        <taxon>Ecdysozoa</taxon>
        <taxon>Arthropoda</taxon>
        <taxon>Hexapoda</taxon>
        <taxon>Insecta</taxon>
        <taxon>Pterygota</taxon>
        <taxon>Palaeoptera</taxon>
        <taxon>Odonata</taxon>
        <taxon>Epiprocta</taxon>
        <taxon>Anisoptera</taxon>
        <taxon>Libelluloidea</taxon>
        <taxon>Libellulidae</taxon>
        <taxon>Ladona</taxon>
    </lineage>
</organism>
<evidence type="ECO:0000256" key="1">
    <source>
        <dbReference type="ARBA" id="ARBA00004141"/>
    </source>
</evidence>
<feature type="transmembrane region" description="Helical" evidence="6">
    <location>
        <begin position="149"/>
        <end position="172"/>
    </location>
</feature>
<proteinExistence type="predicted"/>
<feature type="transmembrane region" description="Helical" evidence="6">
    <location>
        <begin position="505"/>
        <end position="524"/>
    </location>
</feature>
<evidence type="ECO:0000313" key="8">
    <source>
        <dbReference type="EMBL" id="KAG8231748.1"/>
    </source>
</evidence>